<reference evidence="2" key="1">
    <citation type="submission" date="2024-07" db="EMBL/GenBank/DDBJ databases">
        <title>Complete genome sequences of cellulolytic bacteria, Kitasatospora sp. CMC57 and Streptomyces sp. CMC78, isolated from Japanese agricultural soil.</title>
        <authorList>
            <person name="Hashimoto T."/>
            <person name="Ito M."/>
            <person name="Iwamoto M."/>
            <person name="Fukahori D."/>
            <person name="Shoda T."/>
            <person name="Sakoda M."/>
            <person name="Morohoshi T."/>
            <person name="Mitsuboshi M."/>
            <person name="Nishizawa T."/>
        </authorList>
    </citation>
    <scope>NUCLEOTIDE SEQUENCE</scope>
    <source>
        <strain evidence="2">CMC57</strain>
    </source>
</reference>
<organism evidence="2">
    <name type="scientific">Kitasatospora sp. CMC57</name>
    <dbReference type="NCBI Taxonomy" id="3231513"/>
    <lineage>
        <taxon>Bacteria</taxon>
        <taxon>Bacillati</taxon>
        <taxon>Actinomycetota</taxon>
        <taxon>Actinomycetes</taxon>
        <taxon>Kitasatosporales</taxon>
        <taxon>Streptomycetaceae</taxon>
        <taxon>Kitasatospora</taxon>
    </lineage>
</organism>
<name>A0AB33JKC6_9ACTN</name>
<dbReference type="EMBL" id="AP035881">
    <property type="protein sequence ID" value="BFP43804.1"/>
    <property type="molecule type" value="Genomic_DNA"/>
</dbReference>
<proteinExistence type="predicted"/>
<keyword evidence="1" id="KW-0732">Signal</keyword>
<sequence length="106" mass="10637">MRRTAALLMTVLLASAGVLVAPSAAHAESTWIPGPNGGWCTAYPSGPFGVGVCSGIEPRRAWAVHATCESGISVTSGLRLGDGTATANCGSSPVRYTSIAIGPLVP</sequence>
<dbReference type="AlphaFoldDB" id="A0AB33JKC6"/>
<accession>A0AB33JKC6</accession>
<feature type="signal peptide" evidence="1">
    <location>
        <begin position="1"/>
        <end position="27"/>
    </location>
</feature>
<evidence type="ECO:0008006" key="3">
    <source>
        <dbReference type="Google" id="ProtNLM"/>
    </source>
</evidence>
<dbReference type="RefSeq" id="WP_407986392.1">
    <property type="nucleotide sequence ID" value="NZ_AP035881.2"/>
</dbReference>
<evidence type="ECO:0000313" key="2">
    <source>
        <dbReference type="EMBL" id="BFP43804.1"/>
    </source>
</evidence>
<feature type="chain" id="PRO_5044245509" description="Secreted protein" evidence="1">
    <location>
        <begin position="28"/>
        <end position="106"/>
    </location>
</feature>
<protein>
    <recommendedName>
        <fullName evidence="3">Secreted protein</fullName>
    </recommendedName>
</protein>
<gene>
    <name evidence="2" type="ORF">KCMC57_01720</name>
</gene>
<evidence type="ECO:0000256" key="1">
    <source>
        <dbReference type="SAM" id="SignalP"/>
    </source>
</evidence>